<dbReference type="Pfam" id="PF04773">
    <property type="entry name" value="FecR"/>
    <property type="match status" value="1"/>
</dbReference>
<protein>
    <recommendedName>
        <fullName evidence="3">FecR protein domain-containing protein</fullName>
    </recommendedName>
</protein>
<name>A0A3B1DKZ2_9ZZZZ</name>
<keyword evidence="2" id="KW-0472">Membrane</keyword>
<evidence type="ECO:0000313" key="4">
    <source>
        <dbReference type="EMBL" id="VAX37453.1"/>
    </source>
</evidence>
<reference evidence="4" key="1">
    <citation type="submission" date="2018-06" db="EMBL/GenBank/DDBJ databases">
        <authorList>
            <person name="Zhirakovskaya E."/>
        </authorList>
    </citation>
    <scope>NUCLEOTIDE SEQUENCE</scope>
</reference>
<feature type="compositionally biased region" description="Basic residues" evidence="1">
    <location>
        <begin position="88"/>
        <end position="100"/>
    </location>
</feature>
<keyword evidence="2" id="KW-1133">Transmembrane helix</keyword>
<feature type="domain" description="FecR protein" evidence="3">
    <location>
        <begin position="155"/>
        <end position="235"/>
    </location>
</feature>
<dbReference type="PANTHER" id="PTHR30273">
    <property type="entry name" value="PERIPLASMIC SIGNAL SENSOR AND SIGMA FACTOR ACTIVATOR FECR-RELATED"/>
    <property type="match status" value="1"/>
</dbReference>
<feature type="transmembrane region" description="Helical" evidence="2">
    <location>
        <begin position="108"/>
        <end position="129"/>
    </location>
</feature>
<organism evidence="4">
    <name type="scientific">hydrothermal vent metagenome</name>
    <dbReference type="NCBI Taxonomy" id="652676"/>
    <lineage>
        <taxon>unclassified sequences</taxon>
        <taxon>metagenomes</taxon>
        <taxon>ecological metagenomes</taxon>
    </lineage>
</organism>
<dbReference type="Gene3D" id="2.60.120.1440">
    <property type="match status" value="1"/>
</dbReference>
<evidence type="ECO:0000256" key="2">
    <source>
        <dbReference type="SAM" id="Phobius"/>
    </source>
</evidence>
<evidence type="ECO:0000259" key="3">
    <source>
        <dbReference type="Pfam" id="PF04773"/>
    </source>
</evidence>
<accession>A0A3B1DKZ2</accession>
<keyword evidence="2" id="KW-0812">Transmembrane</keyword>
<dbReference type="InterPro" id="IPR006860">
    <property type="entry name" value="FecR"/>
</dbReference>
<dbReference type="PANTHER" id="PTHR30273:SF2">
    <property type="entry name" value="PROTEIN FECR"/>
    <property type="match status" value="1"/>
</dbReference>
<sequence>MKLTSEQLDKLYDHLDSFQENNLSEEESAWLNSTLGQYEEAEELFLQYMRLSANMQWSYGTVPGDVDYPEEKLILGEPPNPELLKTSPIKRSKKQRKKRSLISQKQKTVLWVVAPLLLLGFFWGGFHLIQGFFFNSDVATKTELLQIGKRRELTEGELKLSFPTGSQAVLTAPATFIVTGDNSVRLLTGKLVANVPTSGIGFQVDTPRGRVVDLGTTFSVHATKDLNTIVQVFRG</sequence>
<gene>
    <name evidence="4" type="ORF">MNBD_PLANCTO02-1240</name>
</gene>
<feature type="region of interest" description="Disordered" evidence="1">
    <location>
        <begin position="77"/>
        <end position="100"/>
    </location>
</feature>
<dbReference type="AlphaFoldDB" id="A0A3B1DKZ2"/>
<dbReference type="EMBL" id="UOGL01000122">
    <property type="protein sequence ID" value="VAX37453.1"/>
    <property type="molecule type" value="Genomic_DNA"/>
</dbReference>
<dbReference type="InterPro" id="IPR012373">
    <property type="entry name" value="Ferrdict_sens_TM"/>
</dbReference>
<dbReference type="GO" id="GO:0016989">
    <property type="term" value="F:sigma factor antagonist activity"/>
    <property type="evidence" value="ECO:0007669"/>
    <property type="project" value="TreeGrafter"/>
</dbReference>
<evidence type="ECO:0000256" key="1">
    <source>
        <dbReference type="SAM" id="MobiDB-lite"/>
    </source>
</evidence>
<feature type="non-terminal residue" evidence="4">
    <location>
        <position position="235"/>
    </location>
</feature>
<proteinExistence type="predicted"/>